<keyword evidence="1" id="KW-0472">Membrane</keyword>
<keyword evidence="1" id="KW-0812">Transmembrane</keyword>
<feature type="transmembrane region" description="Helical" evidence="1">
    <location>
        <begin position="12"/>
        <end position="30"/>
    </location>
</feature>
<sequence>MNGRLSTELWRLVLPVLWFGMVAAIGFIEAPLKFQAPGITIPLGLGIGRLVFAALNAVEGLLLVALILVSLWPRAARLARARLAWLAGLAALFVVKIALVRPPLNARTDLVLAGADPGQSPWHYVYIACDLLTLALLVVLAMQAARSIRRLANGGS</sequence>
<proteinExistence type="predicted"/>
<feature type="transmembrane region" description="Helical" evidence="1">
    <location>
        <begin position="83"/>
        <end position="104"/>
    </location>
</feature>
<dbReference type="EMBL" id="CAJVAP010000014">
    <property type="protein sequence ID" value="CAG7611366.1"/>
    <property type="molecule type" value="Genomic_DNA"/>
</dbReference>
<accession>A0A916JYN6</accession>
<organism evidence="2 3">
    <name type="scientific">Leucobacter soli</name>
    <dbReference type="NCBI Taxonomy" id="2812850"/>
    <lineage>
        <taxon>Bacteria</taxon>
        <taxon>Bacillati</taxon>
        <taxon>Actinomycetota</taxon>
        <taxon>Actinomycetes</taxon>
        <taxon>Micrococcales</taxon>
        <taxon>Microbacteriaceae</taxon>
        <taxon>Leucobacter</taxon>
    </lineage>
</organism>
<dbReference type="AlphaFoldDB" id="A0A916JYN6"/>
<dbReference type="RefSeq" id="WP_236022022.1">
    <property type="nucleotide sequence ID" value="NZ_CAJVAP010000014.1"/>
</dbReference>
<feature type="transmembrane region" description="Helical" evidence="1">
    <location>
        <begin position="124"/>
        <end position="142"/>
    </location>
</feature>
<keyword evidence="3" id="KW-1185">Reference proteome</keyword>
<gene>
    <name evidence="2" type="ORF">LEUCIP111803_01425</name>
</gene>
<reference evidence="2" key="1">
    <citation type="submission" date="2021-06" db="EMBL/GenBank/DDBJ databases">
        <authorList>
            <person name="Criscuolo A."/>
        </authorList>
    </citation>
    <scope>NUCLEOTIDE SEQUENCE</scope>
    <source>
        <strain evidence="2">CIP111803</strain>
    </source>
</reference>
<feature type="transmembrane region" description="Helical" evidence="1">
    <location>
        <begin position="50"/>
        <end position="71"/>
    </location>
</feature>
<evidence type="ECO:0000313" key="3">
    <source>
        <dbReference type="Proteomes" id="UP000693892"/>
    </source>
</evidence>
<protein>
    <submittedName>
        <fullName evidence="2">Uncharacterized protein</fullName>
    </submittedName>
</protein>
<evidence type="ECO:0000256" key="1">
    <source>
        <dbReference type="SAM" id="Phobius"/>
    </source>
</evidence>
<dbReference type="Proteomes" id="UP000693892">
    <property type="component" value="Unassembled WGS sequence"/>
</dbReference>
<comment type="caution">
    <text evidence="2">The sequence shown here is derived from an EMBL/GenBank/DDBJ whole genome shotgun (WGS) entry which is preliminary data.</text>
</comment>
<name>A0A916JYN6_9MICO</name>
<keyword evidence="1" id="KW-1133">Transmembrane helix</keyword>
<evidence type="ECO:0000313" key="2">
    <source>
        <dbReference type="EMBL" id="CAG7611366.1"/>
    </source>
</evidence>